<reference evidence="1 2" key="1">
    <citation type="journal article" date="2011" name="Science">
        <title>The ecoresponsive genome of Daphnia pulex.</title>
        <authorList>
            <person name="Colbourne J.K."/>
            <person name="Pfrender M.E."/>
            <person name="Gilbert D."/>
            <person name="Thomas W.K."/>
            <person name="Tucker A."/>
            <person name="Oakley T.H."/>
            <person name="Tokishita S."/>
            <person name="Aerts A."/>
            <person name="Arnold G.J."/>
            <person name="Basu M.K."/>
            <person name="Bauer D.J."/>
            <person name="Caceres C.E."/>
            <person name="Carmel L."/>
            <person name="Casola C."/>
            <person name="Choi J.H."/>
            <person name="Detter J.C."/>
            <person name="Dong Q."/>
            <person name="Dusheyko S."/>
            <person name="Eads B.D."/>
            <person name="Frohlich T."/>
            <person name="Geiler-Samerotte K.A."/>
            <person name="Gerlach D."/>
            <person name="Hatcher P."/>
            <person name="Jogdeo S."/>
            <person name="Krijgsveld J."/>
            <person name="Kriventseva E.V."/>
            <person name="Kultz D."/>
            <person name="Laforsch C."/>
            <person name="Lindquist E."/>
            <person name="Lopez J."/>
            <person name="Manak J.R."/>
            <person name="Muller J."/>
            <person name="Pangilinan J."/>
            <person name="Patwardhan R.P."/>
            <person name="Pitluck S."/>
            <person name="Pritham E.J."/>
            <person name="Rechtsteiner A."/>
            <person name="Rho M."/>
            <person name="Rogozin I.B."/>
            <person name="Sakarya O."/>
            <person name="Salamov A."/>
            <person name="Schaack S."/>
            <person name="Shapiro H."/>
            <person name="Shiga Y."/>
            <person name="Skalitzky C."/>
            <person name="Smith Z."/>
            <person name="Souvorov A."/>
            <person name="Sung W."/>
            <person name="Tang Z."/>
            <person name="Tsuchiya D."/>
            <person name="Tu H."/>
            <person name="Vos H."/>
            <person name="Wang M."/>
            <person name="Wolf Y.I."/>
            <person name="Yamagata H."/>
            <person name="Yamada T."/>
            <person name="Ye Y."/>
            <person name="Shaw J.R."/>
            <person name="Andrews J."/>
            <person name="Crease T.J."/>
            <person name="Tang H."/>
            <person name="Lucas S.M."/>
            <person name="Robertson H.M."/>
            <person name="Bork P."/>
            <person name="Koonin E.V."/>
            <person name="Zdobnov E.M."/>
            <person name="Grigoriev I.V."/>
            <person name="Lynch M."/>
            <person name="Boore J.L."/>
        </authorList>
    </citation>
    <scope>NUCLEOTIDE SEQUENCE [LARGE SCALE GENOMIC DNA]</scope>
</reference>
<keyword evidence="2" id="KW-1185">Reference proteome</keyword>
<protein>
    <submittedName>
        <fullName evidence="1">Uncharacterized protein</fullName>
    </submittedName>
</protein>
<dbReference type="Proteomes" id="UP000000305">
    <property type="component" value="Unassembled WGS sequence"/>
</dbReference>
<sequence>MRKSLLCYEYLIQAGRCRLSRDPGPETKPTDVELKMLRQILIEEAYDAGSRFGHQRIPSSTFGFPTKERRISRKCSSNGARHTSTLTLG</sequence>
<dbReference type="OrthoDB" id="5800423at2759"/>
<evidence type="ECO:0000313" key="2">
    <source>
        <dbReference type="Proteomes" id="UP000000305"/>
    </source>
</evidence>
<organism evidence="1 2">
    <name type="scientific">Daphnia pulex</name>
    <name type="common">Water flea</name>
    <dbReference type="NCBI Taxonomy" id="6669"/>
    <lineage>
        <taxon>Eukaryota</taxon>
        <taxon>Metazoa</taxon>
        <taxon>Ecdysozoa</taxon>
        <taxon>Arthropoda</taxon>
        <taxon>Crustacea</taxon>
        <taxon>Branchiopoda</taxon>
        <taxon>Diplostraca</taxon>
        <taxon>Cladocera</taxon>
        <taxon>Anomopoda</taxon>
        <taxon>Daphniidae</taxon>
        <taxon>Daphnia</taxon>
    </lineage>
</organism>
<evidence type="ECO:0000313" key="1">
    <source>
        <dbReference type="EMBL" id="EFX74707.1"/>
    </source>
</evidence>
<proteinExistence type="predicted"/>
<dbReference type="InParanoid" id="E9H0Q7"/>
<gene>
    <name evidence="1" type="ORF">DAPPUDRAFT_251597</name>
</gene>
<accession>E9H0Q7</accession>
<dbReference type="EMBL" id="GL732581">
    <property type="protein sequence ID" value="EFX74707.1"/>
    <property type="molecule type" value="Genomic_DNA"/>
</dbReference>
<name>E9H0Q7_DAPPU</name>
<dbReference type="HOGENOM" id="CLU_2457064_0_0_1"/>
<dbReference type="KEGG" id="dpx:DAPPUDRAFT_251597"/>
<dbReference type="AlphaFoldDB" id="E9H0Q7"/>